<evidence type="ECO:0000259" key="2">
    <source>
        <dbReference type="Pfam" id="PF02517"/>
    </source>
</evidence>
<dbReference type="PANTHER" id="PTHR39430">
    <property type="entry name" value="MEMBRANE-ASSOCIATED PROTEASE-RELATED"/>
    <property type="match status" value="1"/>
</dbReference>
<feature type="transmembrane region" description="Helical" evidence="1">
    <location>
        <begin position="235"/>
        <end position="256"/>
    </location>
</feature>
<feature type="domain" description="CAAX prenyl protease 2/Lysostaphin resistance protein A-like" evidence="2">
    <location>
        <begin position="149"/>
        <end position="244"/>
    </location>
</feature>
<feature type="transmembrane region" description="Helical" evidence="1">
    <location>
        <begin position="268"/>
        <end position="289"/>
    </location>
</feature>
<dbReference type="RefSeq" id="WP_065319241.1">
    <property type="nucleotide sequence ID" value="NZ_CP017477.1"/>
</dbReference>
<feature type="transmembrane region" description="Helical" evidence="1">
    <location>
        <begin position="206"/>
        <end position="223"/>
    </location>
</feature>
<dbReference type="STRING" id="1774273.LPB03_03555"/>
<feature type="transmembrane region" description="Helical" evidence="1">
    <location>
        <begin position="14"/>
        <end position="41"/>
    </location>
</feature>
<feature type="transmembrane region" description="Helical" evidence="1">
    <location>
        <begin position="143"/>
        <end position="162"/>
    </location>
</feature>
<evidence type="ECO:0000256" key="1">
    <source>
        <dbReference type="SAM" id="Phobius"/>
    </source>
</evidence>
<dbReference type="OrthoDB" id="2806188at2"/>
<dbReference type="GO" id="GO:0004175">
    <property type="term" value="F:endopeptidase activity"/>
    <property type="evidence" value="ECO:0007669"/>
    <property type="project" value="UniProtKB-ARBA"/>
</dbReference>
<keyword evidence="1" id="KW-1133">Transmembrane helix</keyword>
<keyword evidence="1" id="KW-0472">Membrane</keyword>
<keyword evidence="4" id="KW-1185">Reference proteome</keyword>
<dbReference type="Pfam" id="PF02517">
    <property type="entry name" value="Rce1-like"/>
    <property type="match status" value="1"/>
</dbReference>
<organism evidence="3 4">
    <name type="scientific">Polaribacter vadi</name>
    <dbReference type="NCBI Taxonomy" id="1774273"/>
    <lineage>
        <taxon>Bacteria</taxon>
        <taxon>Pseudomonadati</taxon>
        <taxon>Bacteroidota</taxon>
        <taxon>Flavobacteriia</taxon>
        <taxon>Flavobacteriales</taxon>
        <taxon>Flavobacteriaceae</taxon>
    </lineage>
</organism>
<dbReference type="InterPro" id="IPR003675">
    <property type="entry name" value="Rce1/LyrA-like_dom"/>
</dbReference>
<keyword evidence="1" id="KW-0812">Transmembrane</keyword>
<feature type="transmembrane region" description="Helical" evidence="1">
    <location>
        <begin position="110"/>
        <end position="131"/>
    </location>
</feature>
<feature type="transmembrane region" description="Helical" evidence="1">
    <location>
        <begin position="183"/>
        <end position="200"/>
    </location>
</feature>
<protein>
    <submittedName>
        <fullName evidence="3">Abortive phage infection protein</fullName>
    </submittedName>
</protein>
<evidence type="ECO:0000313" key="4">
    <source>
        <dbReference type="Proteomes" id="UP000092584"/>
    </source>
</evidence>
<proteinExistence type="predicted"/>
<dbReference type="KEGG" id="pob:LPB03_03555"/>
<dbReference type="EMBL" id="LSFM01000022">
    <property type="protein sequence ID" value="OBY64495.1"/>
    <property type="molecule type" value="Genomic_DNA"/>
</dbReference>
<dbReference type="GO" id="GO:0080120">
    <property type="term" value="P:CAAX-box protein maturation"/>
    <property type="evidence" value="ECO:0007669"/>
    <property type="project" value="UniProtKB-ARBA"/>
</dbReference>
<feature type="transmembrane region" description="Helical" evidence="1">
    <location>
        <begin position="67"/>
        <end position="90"/>
    </location>
</feature>
<comment type="caution">
    <text evidence="3">The sequence shown here is derived from an EMBL/GenBank/DDBJ whole genome shotgun (WGS) entry which is preliminary data.</text>
</comment>
<reference evidence="4" key="1">
    <citation type="submission" date="2016-02" db="EMBL/GenBank/DDBJ databases">
        <authorList>
            <person name="Shin S.-K."/>
            <person name="Yi H."/>
            <person name="Kim E."/>
        </authorList>
    </citation>
    <scope>NUCLEOTIDE SEQUENCE [LARGE SCALE GENOMIC DNA]</scope>
    <source>
        <strain evidence="4">LPB0003</strain>
    </source>
</reference>
<dbReference type="AlphaFoldDB" id="A0A1B8TYF6"/>
<evidence type="ECO:0000313" key="3">
    <source>
        <dbReference type="EMBL" id="OBY64495.1"/>
    </source>
</evidence>
<dbReference type="Proteomes" id="UP000092584">
    <property type="component" value="Unassembled WGS sequence"/>
</dbReference>
<sequence>MNYIQQAYKGQYKWYYWLITILLVFFGWQILGAIPLVAVAFAHADGLEAFMAAGADNFMTLGINKNLFLFLMLFTFVVGLVFLLISIKFIHKRSITSLVTSRKKIDWKRFFTGFLTWGALAIAFSFIGIYLEPEVYTFNFNAKPFFILVAISVLILPLQTSLEELLFRGYFMQGIGIIAKNRWLPLLITSISFGLLHGANPEVQKLGSVMMVFYIGTGFFYGISTLMDEGTELALGLHAANNMFAAFLITTDWMVFQTDALYIDTSEPAVSFEMFFPVFILYPLLLFFFSKKYKWTNWKDKLTGKIEKPVNLEENYRILEDIGTK</sequence>
<name>A0A1B8TYF6_9FLAO</name>
<gene>
    <name evidence="3" type="ORF">LPB3_08940</name>
</gene>
<accession>A0A1B8TYF6</accession>
<dbReference type="PANTHER" id="PTHR39430:SF1">
    <property type="entry name" value="PROTEASE"/>
    <property type="match status" value="1"/>
</dbReference>